<gene>
    <name evidence="10" type="primary">fixB</name>
    <name evidence="10" type="ORF">TTHT_1044</name>
</gene>
<dbReference type="GO" id="GO:0033539">
    <property type="term" value="P:fatty acid beta-oxidation using acyl-CoA dehydrogenase"/>
    <property type="evidence" value="ECO:0007669"/>
    <property type="project" value="TreeGrafter"/>
</dbReference>
<dbReference type="AlphaFoldDB" id="A0A7R6PF49"/>
<keyword evidence="4" id="KW-0249">Electron transport</keyword>
<evidence type="ECO:0000256" key="8">
    <source>
        <dbReference type="PIRSR" id="PIRSR000089-1"/>
    </source>
</evidence>
<dbReference type="InterPro" id="IPR014729">
    <property type="entry name" value="Rossmann-like_a/b/a_fold"/>
</dbReference>
<name>A0A7R6PF49_9BACT</name>
<evidence type="ECO:0000256" key="1">
    <source>
        <dbReference type="ARBA" id="ARBA00005817"/>
    </source>
</evidence>
<comment type="cofactor">
    <cofactor evidence="8">
        <name>FAD</name>
        <dbReference type="ChEBI" id="CHEBI:57692"/>
    </cofactor>
    <text evidence="8">Binds 1 FAD per dimer.</text>
</comment>
<sequence>MILVFADQRDGNLKKASKEAISEGKRLGSALSLPLGVVVLGKGAGSVVDEIKKYGADKVFVSETPDAYSPDLYAEGVAKVAKENGAKIVVFPGTSMCVDFAPRVSAKLEAGLVTDITATEVKDGKLIVRKPVYSGKAIATVEFKSDIAMVTLRPNVFELAESEGAGEVVEFSVEGEAKAKAVKVEMKEAGKVELTEATIIVSGGRGVKGPEYFQNELQQLADLLGAAVGASRAAVDAGWIDHSHQVGQTGKVVSPKVYMAFGISGAIQHLAGMGTSQYIIAVNKDPDAPIFNVASLGVVADLFKVVPALIEEIKKAKA</sequence>
<accession>A0A7R6PF49</accession>
<keyword evidence="4" id="KW-0813">Transport</keyword>
<dbReference type="CDD" id="cd01715">
    <property type="entry name" value="ETF_alpha"/>
    <property type="match status" value="1"/>
</dbReference>
<reference evidence="10 11" key="1">
    <citation type="journal article" date="2012" name="Extremophiles">
        <title>Thermotomaculum hydrothermale gen. nov., sp. nov., a novel heterotrophic thermophile within the phylum Acidobacteria from a deep-sea hydrothermal vent chimney in the Southern Okinawa Trough.</title>
        <authorList>
            <person name="Izumi H."/>
            <person name="Nunoura T."/>
            <person name="Miyazaki M."/>
            <person name="Mino S."/>
            <person name="Toki T."/>
            <person name="Takai K."/>
            <person name="Sako Y."/>
            <person name="Sawabe T."/>
            <person name="Nakagawa S."/>
        </authorList>
    </citation>
    <scope>NUCLEOTIDE SEQUENCE [LARGE SCALE GENOMIC DNA]</scope>
    <source>
        <strain evidence="10 11">AC55</strain>
    </source>
</reference>
<proteinExistence type="inferred from homology"/>
<dbReference type="InterPro" id="IPR014731">
    <property type="entry name" value="ETF_asu_C"/>
</dbReference>
<dbReference type="Gene3D" id="3.40.50.1220">
    <property type="entry name" value="TPP-binding domain"/>
    <property type="match status" value="1"/>
</dbReference>
<protein>
    <recommendedName>
        <fullName evidence="6">Electron transfer flavoprotein subunit alpha</fullName>
    </recommendedName>
    <alternativeName>
        <fullName evidence="7">Electron transfer flavoprotein large subunit</fullName>
    </alternativeName>
</protein>
<dbReference type="InterPro" id="IPR033947">
    <property type="entry name" value="ETF_alpha_N"/>
</dbReference>
<keyword evidence="2" id="KW-0285">Flavoprotein</keyword>
<dbReference type="GO" id="GO:0050660">
    <property type="term" value="F:flavin adenine dinucleotide binding"/>
    <property type="evidence" value="ECO:0007669"/>
    <property type="project" value="InterPro"/>
</dbReference>
<dbReference type="FunFam" id="3.40.50.1220:FF:000001">
    <property type="entry name" value="Electron transfer flavoprotein, alpha subunit"/>
    <property type="match status" value="1"/>
</dbReference>
<evidence type="ECO:0000256" key="4">
    <source>
        <dbReference type="ARBA" id="ARBA00022982"/>
    </source>
</evidence>
<feature type="binding site" evidence="8">
    <location>
        <begin position="231"/>
        <end position="232"/>
    </location>
    <ligand>
        <name>FAD</name>
        <dbReference type="ChEBI" id="CHEBI:57692"/>
    </ligand>
</feature>
<dbReference type="EMBL" id="AP017470">
    <property type="protein sequence ID" value="BBB32583.1"/>
    <property type="molecule type" value="Genomic_DNA"/>
</dbReference>
<dbReference type="InterPro" id="IPR029035">
    <property type="entry name" value="DHS-like_NAD/FAD-binding_dom"/>
</dbReference>
<dbReference type="GO" id="GO:0009055">
    <property type="term" value="F:electron transfer activity"/>
    <property type="evidence" value="ECO:0007669"/>
    <property type="project" value="InterPro"/>
</dbReference>
<keyword evidence="11" id="KW-1185">Reference proteome</keyword>
<evidence type="ECO:0000256" key="2">
    <source>
        <dbReference type="ARBA" id="ARBA00022630"/>
    </source>
</evidence>
<dbReference type="Pfam" id="PF00766">
    <property type="entry name" value="ETF_alpha"/>
    <property type="match status" value="1"/>
</dbReference>
<evidence type="ECO:0000313" key="10">
    <source>
        <dbReference type="EMBL" id="BBB32583.1"/>
    </source>
</evidence>
<organism evidence="10 11">
    <name type="scientific">Thermotomaculum hydrothermale</name>
    <dbReference type="NCBI Taxonomy" id="981385"/>
    <lineage>
        <taxon>Bacteria</taxon>
        <taxon>Pseudomonadati</taxon>
        <taxon>Acidobacteriota</taxon>
        <taxon>Holophagae</taxon>
        <taxon>Thermotomaculales</taxon>
        <taxon>Thermotomaculaceae</taxon>
        <taxon>Thermotomaculum</taxon>
    </lineage>
</organism>
<comment type="function">
    <text evidence="5">The electron transfer flavoprotein serves as a specific electron acceptor for other dehydrogenases. It transfers the electrons to the main respiratory chain via ETF-ubiquinone oxidoreductase (ETF dehydrogenase).</text>
</comment>
<feature type="binding site" evidence="8">
    <location>
        <position position="283"/>
    </location>
    <ligand>
        <name>FAD</name>
        <dbReference type="ChEBI" id="CHEBI:57692"/>
    </ligand>
</feature>
<evidence type="ECO:0000256" key="5">
    <source>
        <dbReference type="ARBA" id="ARBA00025649"/>
    </source>
</evidence>
<dbReference type="RefSeq" id="WP_236578201.1">
    <property type="nucleotide sequence ID" value="NZ_AP017470.1"/>
</dbReference>
<evidence type="ECO:0000313" key="11">
    <source>
        <dbReference type="Proteomes" id="UP000595564"/>
    </source>
</evidence>
<dbReference type="InterPro" id="IPR001308">
    <property type="entry name" value="ETF_a/FixB"/>
</dbReference>
<dbReference type="KEGG" id="thyd:TTHT_1044"/>
<dbReference type="PIRSF" id="PIRSF000089">
    <property type="entry name" value="Electra_flavoP_a"/>
    <property type="match status" value="1"/>
</dbReference>
<evidence type="ECO:0000259" key="9">
    <source>
        <dbReference type="SMART" id="SM00893"/>
    </source>
</evidence>
<dbReference type="SMART" id="SM00893">
    <property type="entry name" value="ETF"/>
    <property type="match status" value="1"/>
</dbReference>
<dbReference type="Pfam" id="PF01012">
    <property type="entry name" value="ETF"/>
    <property type="match status" value="1"/>
</dbReference>
<feature type="domain" description="Electron transfer flavoprotein alpha/beta-subunit N-terminal" evidence="9">
    <location>
        <begin position="2"/>
        <end position="193"/>
    </location>
</feature>
<dbReference type="PANTHER" id="PTHR43153:SF1">
    <property type="entry name" value="ELECTRON TRANSFER FLAVOPROTEIN SUBUNIT ALPHA, MITOCHONDRIAL"/>
    <property type="match status" value="1"/>
</dbReference>
<comment type="similarity">
    <text evidence="1">Belongs to the ETF alpha-subunit/FixB family.</text>
</comment>
<dbReference type="InterPro" id="IPR014730">
    <property type="entry name" value="ETF_a/b_N"/>
</dbReference>
<dbReference type="Gene3D" id="3.40.50.620">
    <property type="entry name" value="HUPs"/>
    <property type="match status" value="1"/>
</dbReference>
<dbReference type="SUPFAM" id="SSF52467">
    <property type="entry name" value="DHS-like NAD/FAD-binding domain"/>
    <property type="match status" value="1"/>
</dbReference>
<evidence type="ECO:0000256" key="3">
    <source>
        <dbReference type="ARBA" id="ARBA00022827"/>
    </source>
</evidence>
<dbReference type="PANTHER" id="PTHR43153">
    <property type="entry name" value="ELECTRON TRANSFER FLAVOPROTEIN ALPHA"/>
    <property type="match status" value="1"/>
</dbReference>
<feature type="binding site" evidence="8">
    <location>
        <begin position="245"/>
        <end position="249"/>
    </location>
    <ligand>
        <name>FAD</name>
        <dbReference type="ChEBI" id="CHEBI:57692"/>
    </ligand>
</feature>
<dbReference type="SUPFAM" id="SSF52402">
    <property type="entry name" value="Adenine nucleotide alpha hydrolases-like"/>
    <property type="match status" value="1"/>
</dbReference>
<feature type="binding site" evidence="8">
    <location>
        <begin position="262"/>
        <end position="269"/>
    </location>
    <ligand>
        <name>FAD</name>
        <dbReference type="ChEBI" id="CHEBI:57692"/>
    </ligand>
</feature>
<evidence type="ECO:0000256" key="6">
    <source>
        <dbReference type="ARBA" id="ARBA00068674"/>
    </source>
</evidence>
<feature type="binding site" evidence="8">
    <location>
        <position position="205"/>
    </location>
    <ligand>
        <name>FAD</name>
        <dbReference type="ChEBI" id="CHEBI:57692"/>
    </ligand>
</feature>
<keyword evidence="3 8" id="KW-0274">FAD</keyword>
<evidence type="ECO:0000256" key="7">
    <source>
        <dbReference type="ARBA" id="ARBA00079299"/>
    </source>
</evidence>
<dbReference type="Proteomes" id="UP000595564">
    <property type="component" value="Chromosome"/>
</dbReference>